<dbReference type="SMART" id="SM00729">
    <property type="entry name" value="Elp3"/>
    <property type="match status" value="1"/>
</dbReference>
<dbReference type="FunFam" id="3.80.30.20:FF:000001">
    <property type="entry name" value="tRNA-2-methylthio-N(6)-dimethylallyladenosine synthase 2"/>
    <property type="match status" value="1"/>
</dbReference>
<evidence type="ECO:0000256" key="15">
    <source>
        <dbReference type="SAM" id="MobiDB-lite"/>
    </source>
</evidence>
<reference evidence="19 20" key="1">
    <citation type="submission" date="2019-07" db="EMBL/GenBank/DDBJ databases">
        <title>Whole genome shotgun sequence of Pseudonocardia asaccharolytica NBRC 16224.</title>
        <authorList>
            <person name="Hosoyama A."/>
            <person name="Uohara A."/>
            <person name="Ohji S."/>
            <person name="Ichikawa N."/>
        </authorList>
    </citation>
    <scope>NUCLEOTIDE SEQUENCE [LARGE SCALE GENOMIC DNA]</scope>
    <source>
        <strain evidence="19 20">NBRC 16224</strain>
    </source>
</reference>
<comment type="subcellular location">
    <subcellularLocation>
        <location evidence="14">Cytoplasm</location>
    </subcellularLocation>
</comment>
<dbReference type="PROSITE" id="PS51918">
    <property type="entry name" value="RADICAL_SAM"/>
    <property type="match status" value="1"/>
</dbReference>
<proteinExistence type="inferred from homology"/>
<evidence type="ECO:0000256" key="8">
    <source>
        <dbReference type="ARBA" id="ARBA00023014"/>
    </source>
</evidence>
<dbReference type="Pfam" id="PF00919">
    <property type="entry name" value="UPF0004"/>
    <property type="match status" value="1"/>
</dbReference>
<dbReference type="Pfam" id="PF04055">
    <property type="entry name" value="Radical_SAM"/>
    <property type="match status" value="1"/>
</dbReference>
<dbReference type="InterPro" id="IPR006463">
    <property type="entry name" value="MiaB_methiolase"/>
</dbReference>
<evidence type="ECO:0000259" key="17">
    <source>
        <dbReference type="PROSITE" id="PS51449"/>
    </source>
</evidence>
<evidence type="ECO:0000313" key="19">
    <source>
        <dbReference type="EMBL" id="GEL18999.1"/>
    </source>
</evidence>
<dbReference type="NCBIfam" id="TIGR00089">
    <property type="entry name" value="MiaB/RimO family radical SAM methylthiotransferase"/>
    <property type="match status" value="1"/>
</dbReference>
<comment type="caution">
    <text evidence="19">The sequence shown here is derived from an EMBL/GenBank/DDBJ whole genome shotgun (WGS) entry which is preliminary data.</text>
</comment>
<dbReference type="InterPro" id="IPR023404">
    <property type="entry name" value="rSAM_horseshoe"/>
</dbReference>
<feature type="region of interest" description="Disordered" evidence="15">
    <location>
        <begin position="437"/>
        <end position="468"/>
    </location>
</feature>
<dbReference type="InterPro" id="IPR002792">
    <property type="entry name" value="TRAM_dom"/>
</dbReference>
<protein>
    <recommendedName>
        <fullName evidence="11 14">tRNA-2-methylthio-N(6)-dimethylallyladenosine synthase</fullName>
        <ecNumber evidence="9 14">2.8.4.3</ecNumber>
    </recommendedName>
    <alternativeName>
        <fullName evidence="13 14">(Dimethylallyl)adenosine tRNA methylthiotransferase MiaB</fullName>
    </alternativeName>
    <alternativeName>
        <fullName evidence="12 14">tRNA-i(6)A37 methylthiotransferase</fullName>
    </alternativeName>
</protein>
<evidence type="ECO:0000256" key="13">
    <source>
        <dbReference type="ARBA" id="ARBA00081141"/>
    </source>
</evidence>
<comment type="subunit">
    <text evidence="14">Monomer.</text>
</comment>
<comment type="cofactor">
    <cofactor evidence="14">
        <name>[4Fe-4S] cluster</name>
        <dbReference type="ChEBI" id="CHEBI:49883"/>
    </cofactor>
    <text evidence="14">Binds 2 [4Fe-4S] clusters. One cluster is coordinated with 3 cysteines and an exchangeable S-adenosyl-L-methionine.</text>
</comment>
<keyword evidence="14" id="KW-0963">Cytoplasm</keyword>
<evidence type="ECO:0000256" key="11">
    <source>
        <dbReference type="ARBA" id="ARBA00068570"/>
    </source>
</evidence>
<name>A0A511D2I2_9PSEU</name>
<evidence type="ECO:0000256" key="12">
    <source>
        <dbReference type="ARBA" id="ARBA00080698"/>
    </source>
</evidence>
<feature type="domain" description="MTTase N-terminal" evidence="17">
    <location>
        <begin position="3"/>
        <end position="119"/>
    </location>
</feature>
<dbReference type="CDD" id="cd01335">
    <property type="entry name" value="Radical_SAM"/>
    <property type="match status" value="1"/>
</dbReference>
<dbReference type="SUPFAM" id="SSF102114">
    <property type="entry name" value="Radical SAM enzymes"/>
    <property type="match status" value="1"/>
</dbReference>
<dbReference type="NCBIfam" id="TIGR01574">
    <property type="entry name" value="miaB-methiolase"/>
    <property type="match status" value="1"/>
</dbReference>
<feature type="binding site" evidence="14">
    <location>
        <position position="156"/>
    </location>
    <ligand>
        <name>[4Fe-4S] cluster</name>
        <dbReference type="ChEBI" id="CHEBI:49883"/>
        <label>2</label>
        <note>4Fe-4S-S-AdoMet</note>
    </ligand>
</feature>
<dbReference type="InterPro" id="IPR020612">
    <property type="entry name" value="Methylthiotransferase_CS"/>
</dbReference>
<keyword evidence="6 14" id="KW-0479">Metal-binding</keyword>
<dbReference type="AlphaFoldDB" id="A0A511D2I2"/>
<dbReference type="SFLD" id="SFLDG01061">
    <property type="entry name" value="methylthiotransferase"/>
    <property type="match status" value="1"/>
</dbReference>
<dbReference type="InterPro" id="IPR013848">
    <property type="entry name" value="Methylthiotransferase_N"/>
</dbReference>
<dbReference type="Gene3D" id="3.80.30.20">
    <property type="entry name" value="tm_1862 like domain"/>
    <property type="match status" value="1"/>
</dbReference>
<evidence type="ECO:0000313" key="20">
    <source>
        <dbReference type="Proteomes" id="UP000321328"/>
    </source>
</evidence>
<evidence type="ECO:0000256" key="1">
    <source>
        <dbReference type="ARBA" id="ARBA00003234"/>
    </source>
</evidence>
<feature type="domain" description="TRAM" evidence="16">
    <location>
        <begin position="375"/>
        <end position="443"/>
    </location>
</feature>
<dbReference type="InterPro" id="IPR038135">
    <property type="entry name" value="Methylthiotransferase_N_sf"/>
</dbReference>
<dbReference type="GO" id="GO:0005829">
    <property type="term" value="C:cytosol"/>
    <property type="evidence" value="ECO:0007669"/>
    <property type="project" value="TreeGrafter"/>
</dbReference>
<sequence>MTRSYSIRTYGCQMNVHDSERMAGLLEAAGYAKAAEGSPADIVVFNTCAVRENADNKLYGNLGRLRPEKLARPDMQIAVGGCLAQKDRETIVAKAPWVDVVFGTHNVHALPTLLERARHNEQASVEILESLEVFPSTLPARRESAYAAWVSISVGCNNTCTFCIVPALRGKERDRSPDDVLAEVAALAEDGVLEVTLLGQNVNSYGAEFGDRGAFAKLLRACGGIDGLERVRFTSPHPRDFTSDVIAAMAETPNVCPQLHMPLQSGSDRVLKSMRRSYRSARFLAILDEVRAAIPDAAISTDIIVGFPGETEEDFQATLDVVARARFAQAFTFQYSPRPGTPAATLPDQLPKAVVQERYDRLIALQEQISWEENRAMVGRDVEVLVSTGEGRKDAQTRRMSGRARDGRLVHFAPGDAPVRPGDLVSVRIGYGAPHHLVADGGPTAHRRTRAGDAHEAGSRPRGAPTALGLPGLGAPVAAVNDSTCSAVPAGGGGTR</sequence>
<keyword evidence="2 14" id="KW-0004">4Fe-4S</keyword>
<keyword evidence="20" id="KW-1185">Reference proteome</keyword>
<keyword evidence="3 14" id="KW-0808">Transferase</keyword>
<dbReference type="Gene3D" id="3.40.50.12160">
    <property type="entry name" value="Methylthiotransferase, N-terminal domain"/>
    <property type="match status" value="1"/>
</dbReference>
<dbReference type="PROSITE" id="PS50926">
    <property type="entry name" value="TRAM"/>
    <property type="match status" value="1"/>
</dbReference>
<dbReference type="GO" id="GO:0035597">
    <property type="term" value="F:tRNA-2-methylthio-N(6)-dimethylallyladenosine(37) synthase activity"/>
    <property type="evidence" value="ECO:0007669"/>
    <property type="project" value="UniProtKB-EC"/>
</dbReference>
<dbReference type="GO" id="GO:0046872">
    <property type="term" value="F:metal ion binding"/>
    <property type="evidence" value="ECO:0007669"/>
    <property type="project" value="UniProtKB-KW"/>
</dbReference>
<keyword evidence="8 14" id="KW-0411">Iron-sulfur</keyword>
<dbReference type="STRING" id="1123024.GCA_000423625_01943"/>
<keyword evidence="7 14" id="KW-0408">Iron</keyword>
<organism evidence="19 20">
    <name type="scientific">Pseudonocardia asaccharolytica DSM 44247 = NBRC 16224</name>
    <dbReference type="NCBI Taxonomy" id="1123024"/>
    <lineage>
        <taxon>Bacteria</taxon>
        <taxon>Bacillati</taxon>
        <taxon>Actinomycetota</taxon>
        <taxon>Actinomycetes</taxon>
        <taxon>Pseudonocardiales</taxon>
        <taxon>Pseudonocardiaceae</taxon>
        <taxon>Pseudonocardia</taxon>
    </lineage>
</organism>
<dbReference type="InterPro" id="IPR058240">
    <property type="entry name" value="rSAM_sf"/>
</dbReference>
<dbReference type="SFLD" id="SFLDF00273">
    <property type="entry name" value="(dimethylallyl)adenosine_tRNA"/>
    <property type="match status" value="1"/>
</dbReference>
<feature type="binding site" evidence="14">
    <location>
        <position position="12"/>
    </location>
    <ligand>
        <name>[4Fe-4S] cluster</name>
        <dbReference type="ChEBI" id="CHEBI:49883"/>
        <label>1</label>
    </ligand>
</feature>
<feature type="domain" description="Radical SAM core" evidence="18">
    <location>
        <begin position="142"/>
        <end position="373"/>
    </location>
</feature>
<keyword evidence="4 14" id="KW-0949">S-adenosyl-L-methionine</keyword>
<accession>A0A511D2I2</accession>
<feature type="binding site" evidence="14">
    <location>
        <position position="48"/>
    </location>
    <ligand>
        <name>[4Fe-4S] cluster</name>
        <dbReference type="ChEBI" id="CHEBI:49883"/>
        <label>1</label>
    </ligand>
</feature>
<gene>
    <name evidence="14 19" type="primary">miaB</name>
    <name evidence="19" type="ORF">PA7_28360</name>
</gene>
<comment type="similarity">
    <text evidence="14">Belongs to the methylthiotransferase family. MiaB subfamily.</text>
</comment>
<dbReference type="SFLD" id="SFLDG01082">
    <property type="entry name" value="B12-binding_domain_containing"/>
    <property type="match status" value="1"/>
</dbReference>
<dbReference type="RefSeq" id="WP_028929844.1">
    <property type="nucleotide sequence ID" value="NZ_AUII01000006.1"/>
</dbReference>
<feature type="binding site" evidence="14">
    <location>
        <position position="160"/>
    </location>
    <ligand>
        <name>[4Fe-4S] cluster</name>
        <dbReference type="ChEBI" id="CHEBI:49883"/>
        <label>2</label>
        <note>4Fe-4S-S-AdoMet</note>
    </ligand>
</feature>
<feature type="binding site" evidence="14">
    <location>
        <position position="82"/>
    </location>
    <ligand>
        <name>[4Fe-4S] cluster</name>
        <dbReference type="ChEBI" id="CHEBI:49883"/>
        <label>1</label>
    </ligand>
</feature>
<evidence type="ECO:0000256" key="5">
    <source>
        <dbReference type="ARBA" id="ARBA00022694"/>
    </source>
</evidence>
<dbReference type="PROSITE" id="PS51449">
    <property type="entry name" value="MTTASE_N"/>
    <property type="match status" value="1"/>
</dbReference>
<evidence type="ECO:0000256" key="6">
    <source>
        <dbReference type="ARBA" id="ARBA00022723"/>
    </source>
</evidence>
<dbReference type="EC" id="2.8.4.3" evidence="9 14"/>
<comment type="function">
    <text evidence="1 14">Catalyzes the methylthiolation of N6-(dimethylallyl)adenosine (i(6)A), leading to the formation of 2-methylthio-N6-(dimethylallyl)adenosine (ms(2)i(6)A) at position 37 in tRNAs that read codons beginning with uridine.</text>
</comment>
<dbReference type="GO" id="GO:0051539">
    <property type="term" value="F:4 iron, 4 sulfur cluster binding"/>
    <property type="evidence" value="ECO:0007669"/>
    <property type="project" value="UniProtKB-UniRule"/>
</dbReference>
<evidence type="ECO:0000256" key="14">
    <source>
        <dbReference type="HAMAP-Rule" id="MF_01864"/>
    </source>
</evidence>
<feature type="compositionally biased region" description="Basic and acidic residues" evidence="15">
    <location>
        <begin position="450"/>
        <end position="459"/>
    </location>
</feature>
<dbReference type="HAMAP" id="MF_01864">
    <property type="entry name" value="tRNA_metthiotr_MiaB"/>
    <property type="match status" value="1"/>
</dbReference>
<dbReference type="SFLD" id="SFLDS00029">
    <property type="entry name" value="Radical_SAM"/>
    <property type="match status" value="1"/>
</dbReference>
<evidence type="ECO:0000259" key="18">
    <source>
        <dbReference type="PROSITE" id="PS51918"/>
    </source>
</evidence>
<dbReference type="InterPro" id="IPR005839">
    <property type="entry name" value="Methylthiotransferase"/>
</dbReference>
<feature type="binding site" evidence="14">
    <location>
        <position position="163"/>
    </location>
    <ligand>
        <name>[4Fe-4S] cluster</name>
        <dbReference type="ChEBI" id="CHEBI:49883"/>
        <label>2</label>
        <note>4Fe-4S-S-AdoMet</note>
    </ligand>
</feature>
<dbReference type="EMBL" id="BJVI01000029">
    <property type="protein sequence ID" value="GEL18999.1"/>
    <property type="molecule type" value="Genomic_DNA"/>
</dbReference>
<dbReference type="OrthoDB" id="9805215at2"/>
<dbReference type="Proteomes" id="UP000321328">
    <property type="component" value="Unassembled WGS sequence"/>
</dbReference>
<dbReference type="PANTHER" id="PTHR43020:SF2">
    <property type="entry name" value="MITOCHONDRIAL TRNA METHYLTHIOTRANSFERASE CDK5RAP1"/>
    <property type="match status" value="1"/>
</dbReference>
<keyword evidence="5 14" id="KW-0819">tRNA processing</keyword>
<dbReference type="InterPro" id="IPR007197">
    <property type="entry name" value="rSAM"/>
</dbReference>
<dbReference type="PANTHER" id="PTHR43020">
    <property type="entry name" value="CDK5 REGULATORY SUBUNIT-ASSOCIATED PROTEIN 1"/>
    <property type="match status" value="1"/>
</dbReference>
<dbReference type="InterPro" id="IPR006638">
    <property type="entry name" value="Elp3/MiaA/NifB-like_rSAM"/>
</dbReference>
<evidence type="ECO:0000256" key="2">
    <source>
        <dbReference type="ARBA" id="ARBA00022485"/>
    </source>
</evidence>
<dbReference type="FunFam" id="3.40.50.12160:FF:000003">
    <property type="entry name" value="CDK5 regulatory subunit-associated protein 1"/>
    <property type="match status" value="1"/>
</dbReference>
<evidence type="ECO:0000256" key="4">
    <source>
        <dbReference type="ARBA" id="ARBA00022691"/>
    </source>
</evidence>
<evidence type="ECO:0000259" key="16">
    <source>
        <dbReference type="PROSITE" id="PS50926"/>
    </source>
</evidence>
<evidence type="ECO:0000256" key="3">
    <source>
        <dbReference type="ARBA" id="ARBA00022679"/>
    </source>
</evidence>
<evidence type="ECO:0000256" key="9">
    <source>
        <dbReference type="ARBA" id="ARBA00033765"/>
    </source>
</evidence>
<evidence type="ECO:0000256" key="10">
    <source>
        <dbReference type="ARBA" id="ARBA00051425"/>
    </source>
</evidence>
<comment type="catalytic activity">
    <reaction evidence="10 14">
        <text>N(6)-dimethylallyladenosine(37) in tRNA + (sulfur carrier)-SH + AH2 + 2 S-adenosyl-L-methionine = 2-methylsulfanyl-N(6)-dimethylallyladenosine(37) in tRNA + (sulfur carrier)-H + 5'-deoxyadenosine + L-methionine + A + S-adenosyl-L-homocysteine + 2 H(+)</text>
        <dbReference type="Rhea" id="RHEA:37067"/>
        <dbReference type="Rhea" id="RHEA-COMP:10375"/>
        <dbReference type="Rhea" id="RHEA-COMP:10376"/>
        <dbReference type="Rhea" id="RHEA-COMP:14737"/>
        <dbReference type="Rhea" id="RHEA-COMP:14739"/>
        <dbReference type="ChEBI" id="CHEBI:13193"/>
        <dbReference type="ChEBI" id="CHEBI:15378"/>
        <dbReference type="ChEBI" id="CHEBI:17319"/>
        <dbReference type="ChEBI" id="CHEBI:17499"/>
        <dbReference type="ChEBI" id="CHEBI:29917"/>
        <dbReference type="ChEBI" id="CHEBI:57844"/>
        <dbReference type="ChEBI" id="CHEBI:57856"/>
        <dbReference type="ChEBI" id="CHEBI:59789"/>
        <dbReference type="ChEBI" id="CHEBI:64428"/>
        <dbReference type="ChEBI" id="CHEBI:74415"/>
        <dbReference type="ChEBI" id="CHEBI:74417"/>
        <dbReference type="EC" id="2.8.4.3"/>
    </reaction>
</comment>
<dbReference type="PROSITE" id="PS01278">
    <property type="entry name" value="MTTASE_RADICAL"/>
    <property type="match status" value="1"/>
</dbReference>
<evidence type="ECO:0000256" key="7">
    <source>
        <dbReference type="ARBA" id="ARBA00023004"/>
    </source>
</evidence>